<protein>
    <submittedName>
        <fullName evidence="2">Uncharacterized protein</fullName>
    </submittedName>
</protein>
<feature type="chain" id="PRO_5043534227" evidence="1">
    <location>
        <begin position="21"/>
        <end position="89"/>
    </location>
</feature>
<name>A0A1W0WUL9_HYPEX</name>
<evidence type="ECO:0000313" key="2">
    <source>
        <dbReference type="EMBL" id="OQV18847.1"/>
    </source>
</evidence>
<dbReference type="AlphaFoldDB" id="A0A1W0WUL9"/>
<keyword evidence="1" id="KW-0732">Signal</keyword>
<reference evidence="3" key="1">
    <citation type="submission" date="2017-01" db="EMBL/GenBank/DDBJ databases">
        <title>Comparative genomics of anhydrobiosis in the tardigrade Hypsibius dujardini.</title>
        <authorList>
            <person name="Yoshida Y."/>
            <person name="Koutsovoulos G."/>
            <person name="Laetsch D."/>
            <person name="Stevens L."/>
            <person name="Kumar S."/>
            <person name="Horikawa D."/>
            <person name="Ishino K."/>
            <person name="Komine S."/>
            <person name="Tomita M."/>
            <person name="Blaxter M."/>
            <person name="Arakawa K."/>
        </authorList>
    </citation>
    <scope>NUCLEOTIDE SEQUENCE [LARGE SCALE GENOMIC DNA]</scope>
    <source>
        <strain evidence="3">Z151</strain>
    </source>
</reference>
<feature type="signal peptide" evidence="1">
    <location>
        <begin position="1"/>
        <end position="20"/>
    </location>
</feature>
<dbReference type="EMBL" id="MTYJ01000045">
    <property type="protein sequence ID" value="OQV18847.1"/>
    <property type="molecule type" value="Genomic_DNA"/>
</dbReference>
<dbReference type="Proteomes" id="UP000192578">
    <property type="component" value="Unassembled WGS sequence"/>
</dbReference>
<evidence type="ECO:0000256" key="1">
    <source>
        <dbReference type="SAM" id="SignalP"/>
    </source>
</evidence>
<organism evidence="2 3">
    <name type="scientific">Hypsibius exemplaris</name>
    <name type="common">Freshwater tardigrade</name>
    <dbReference type="NCBI Taxonomy" id="2072580"/>
    <lineage>
        <taxon>Eukaryota</taxon>
        <taxon>Metazoa</taxon>
        <taxon>Ecdysozoa</taxon>
        <taxon>Tardigrada</taxon>
        <taxon>Eutardigrada</taxon>
        <taxon>Parachela</taxon>
        <taxon>Hypsibioidea</taxon>
        <taxon>Hypsibiidae</taxon>
        <taxon>Hypsibius</taxon>
    </lineage>
</organism>
<proteinExistence type="predicted"/>
<gene>
    <name evidence="2" type="ORF">BV898_07103</name>
</gene>
<sequence length="89" mass="8825">MKVSTAISLAVLLMVLGVCTNRNVAVHAGIPYRICQTGCNTAWVACCALGGGVAGTFTFKLSAVSAAIRGCSKAQGACMSACAALSSPA</sequence>
<accession>A0A1W0WUL9</accession>
<comment type="caution">
    <text evidence="2">The sequence shown here is derived from an EMBL/GenBank/DDBJ whole genome shotgun (WGS) entry which is preliminary data.</text>
</comment>
<keyword evidence="3" id="KW-1185">Reference proteome</keyword>
<evidence type="ECO:0000313" key="3">
    <source>
        <dbReference type="Proteomes" id="UP000192578"/>
    </source>
</evidence>